<keyword evidence="10" id="KW-1185">Reference proteome</keyword>
<evidence type="ECO:0000256" key="3">
    <source>
        <dbReference type="ARBA" id="ARBA00022771"/>
    </source>
</evidence>
<feature type="domain" description="A20-type" evidence="7">
    <location>
        <begin position="17"/>
        <end position="51"/>
    </location>
</feature>
<evidence type="ECO:0000256" key="4">
    <source>
        <dbReference type="ARBA" id="ARBA00022833"/>
    </source>
</evidence>
<dbReference type="Pfam" id="PF01428">
    <property type="entry name" value="zf-AN1"/>
    <property type="match status" value="1"/>
</dbReference>
<dbReference type="PROSITE" id="PS51039">
    <property type="entry name" value="ZF_AN1"/>
    <property type="match status" value="1"/>
</dbReference>
<dbReference type="PROSITE" id="PS51036">
    <property type="entry name" value="ZF_A20"/>
    <property type="match status" value="1"/>
</dbReference>
<evidence type="ECO:0000259" key="7">
    <source>
        <dbReference type="PROSITE" id="PS51036"/>
    </source>
</evidence>
<dbReference type="EMBL" id="JAGKQM010000007">
    <property type="protein sequence ID" value="KAH0918695.1"/>
    <property type="molecule type" value="Genomic_DNA"/>
</dbReference>
<dbReference type="SUPFAM" id="SSF118310">
    <property type="entry name" value="AN1-like Zinc finger"/>
    <property type="match status" value="1"/>
</dbReference>
<name>A0ABQ8CNM5_BRANA</name>
<dbReference type="SUPFAM" id="SSF57716">
    <property type="entry name" value="Glucocorticoid receptor-like (DNA-binding domain)"/>
    <property type="match status" value="1"/>
</dbReference>
<feature type="domain" description="AN1-type" evidence="8">
    <location>
        <begin position="112"/>
        <end position="158"/>
    </location>
</feature>
<dbReference type="PANTHER" id="PTHR10634">
    <property type="entry name" value="AN1-TYPE ZINC FINGER PROTEIN"/>
    <property type="match status" value="1"/>
</dbReference>
<dbReference type="Gene3D" id="4.10.1110.10">
    <property type="entry name" value="AN1-like Zinc finger"/>
    <property type="match status" value="1"/>
</dbReference>
<evidence type="ECO:0000256" key="5">
    <source>
        <dbReference type="PROSITE-ProRule" id="PRU00449"/>
    </source>
</evidence>
<evidence type="ECO:0000256" key="1">
    <source>
        <dbReference type="ARBA" id="ARBA00003732"/>
    </source>
</evidence>
<dbReference type="InterPro" id="IPR050652">
    <property type="entry name" value="AN1_A20_ZnFinger"/>
</dbReference>
<gene>
    <name evidence="9" type="ORF">HID58_026355</name>
</gene>
<comment type="caution">
    <text evidence="9">The sequence shown here is derived from an EMBL/GenBank/DDBJ whole genome shotgun (WGS) entry which is preliminary data.</text>
</comment>
<evidence type="ECO:0000313" key="9">
    <source>
        <dbReference type="EMBL" id="KAH0918695.1"/>
    </source>
</evidence>
<reference evidence="9 10" key="1">
    <citation type="submission" date="2021-05" db="EMBL/GenBank/DDBJ databases">
        <title>Genome Assembly of Synthetic Allotetraploid Brassica napus Reveals Homoeologous Exchanges between Subgenomes.</title>
        <authorList>
            <person name="Davis J.T."/>
        </authorList>
    </citation>
    <scope>NUCLEOTIDE SEQUENCE [LARGE SCALE GENOMIC DNA]</scope>
    <source>
        <strain evidence="10">cv. Da-Ae</strain>
        <tissue evidence="9">Seedling</tissue>
    </source>
</reference>
<dbReference type="InterPro" id="IPR000058">
    <property type="entry name" value="Znf_AN1"/>
</dbReference>
<dbReference type="Gene3D" id="1.20.5.4770">
    <property type="match status" value="1"/>
</dbReference>
<sequence>VKPRTFSMAEEHRCQTPEGHRLCANNCGFLGSSATMNLCSNCYGDLCLKQQQASMKSTVESSLSAVSPPSSEIGSMQSTVESSLSDPLVRNPSAELEVTATKTVTPPPEQQQKRPNRCTTCRKRVGLTGFKCRCGTTFCGAHRYPEVHGCTFDFKSAGREEIAKANPLVKAAKLQKI</sequence>
<dbReference type="SMART" id="SM00154">
    <property type="entry name" value="ZnF_AN1"/>
    <property type="match status" value="1"/>
</dbReference>
<keyword evidence="2" id="KW-0479">Metal-binding</keyword>
<dbReference type="Proteomes" id="UP000824890">
    <property type="component" value="Unassembled WGS sequence"/>
</dbReference>
<keyword evidence="4" id="KW-0862">Zinc</keyword>
<dbReference type="InterPro" id="IPR002653">
    <property type="entry name" value="Znf_A20"/>
</dbReference>
<evidence type="ECO:0000259" key="8">
    <source>
        <dbReference type="PROSITE" id="PS51039"/>
    </source>
</evidence>
<proteinExistence type="predicted"/>
<feature type="non-terminal residue" evidence="9">
    <location>
        <position position="1"/>
    </location>
</feature>
<evidence type="ECO:0008006" key="11">
    <source>
        <dbReference type="Google" id="ProtNLM"/>
    </source>
</evidence>
<protein>
    <recommendedName>
        <fullName evidence="11">Zinc finger A20 and AN1 domain-containing stress-associated protein 4</fullName>
    </recommendedName>
</protein>
<organism evidence="9 10">
    <name type="scientific">Brassica napus</name>
    <name type="common">Rape</name>
    <dbReference type="NCBI Taxonomy" id="3708"/>
    <lineage>
        <taxon>Eukaryota</taxon>
        <taxon>Viridiplantae</taxon>
        <taxon>Streptophyta</taxon>
        <taxon>Embryophyta</taxon>
        <taxon>Tracheophyta</taxon>
        <taxon>Spermatophyta</taxon>
        <taxon>Magnoliopsida</taxon>
        <taxon>eudicotyledons</taxon>
        <taxon>Gunneridae</taxon>
        <taxon>Pentapetalae</taxon>
        <taxon>rosids</taxon>
        <taxon>malvids</taxon>
        <taxon>Brassicales</taxon>
        <taxon>Brassicaceae</taxon>
        <taxon>Brassiceae</taxon>
        <taxon>Brassica</taxon>
    </lineage>
</organism>
<feature type="compositionally biased region" description="Polar residues" evidence="6">
    <location>
        <begin position="73"/>
        <end position="85"/>
    </location>
</feature>
<dbReference type="Pfam" id="PF01754">
    <property type="entry name" value="zf-A20"/>
    <property type="match status" value="1"/>
</dbReference>
<evidence type="ECO:0000256" key="2">
    <source>
        <dbReference type="ARBA" id="ARBA00022723"/>
    </source>
</evidence>
<evidence type="ECO:0000256" key="6">
    <source>
        <dbReference type="SAM" id="MobiDB-lite"/>
    </source>
</evidence>
<dbReference type="SMART" id="SM00259">
    <property type="entry name" value="ZnF_A20"/>
    <property type="match status" value="1"/>
</dbReference>
<dbReference type="InterPro" id="IPR035896">
    <property type="entry name" value="AN1-like_Znf"/>
</dbReference>
<evidence type="ECO:0000313" key="10">
    <source>
        <dbReference type="Proteomes" id="UP000824890"/>
    </source>
</evidence>
<feature type="region of interest" description="Disordered" evidence="6">
    <location>
        <begin position="61"/>
        <end position="87"/>
    </location>
</feature>
<dbReference type="PANTHER" id="PTHR10634:SF152">
    <property type="entry name" value="GENOME ASSEMBLY, CHROMOSOME: A03"/>
    <property type="match status" value="1"/>
</dbReference>
<feature type="compositionally biased region" description="Low complexity" evidence="6">
    <location>
        <begin position="61"/>
        <end position="72"/>
    </location>
</feature>
<comment type="function">
    <text evidence="1">May be involved in environmental stress response.</text>
</comment>
<keyword evidence="3 5" id="KW-0863">Zinc-finger</keyword>
<accession>A0ABQ8CNM5</accession>